<proteinExistence type="predicted"/>
<name>A0ACC6JSU3_9PSED</name>
<reference evidence="1" key="1">
    <citation type="submission" date="2023-07" db="EMBL/GenBank/DDBJ databases">
        <title>Sorghum-associated microbial communities from plants grown in Nebraska, USA.</title>
        <authorList>
            <person name="Schachtman D."/>
        </authorList>
    </citation>
    <scope>NUCLEOTIDE SEQUENCE</scope>
    <source>
        <strain evidence="1">BE46</strain>
    </source>
</reference>
<accession>A0ACC6JSU3</accession>
<evidence type="ECO:0000313" key="2">
    <source>
        <dbReference type="Proteomes" id="UP001259420"/>
    </source>
</evidence>
<comment type="caution">
    <text evidence="1">The sequence shown here is derived from an EMBL/GenBank/DDBJ whole genome shotgun (WGS) entry which is preliminary data.</text>
</comment>
<dbReference type="Proteomes" id="UP001259420">
    <property type="component" value="Unassembled WGS sequence"/>
</dbReference>
<gene>
    <name evidence="1" type="ORF">J2X87_004446</name>
</gene>
<protein>
    <submittedName>
        <fullName evidence="1">AhpD family alkylhydroperoxidase</fullName>
    </submittedName>
</protein>
<dbReference type="EMBL" id="JAVDSD010000011">
    <property type="protein sequence ID" value="MDR6609346.1"/>
    <property type="molecule type" value="Genomic_DNA"/>
</dbReference>
<evidence type="ECO:0000313" key="1">
    <source>
        <dbReference type="EMBL" id="MDR6609346.1"/>
    </source>
</evidence>
<keyword evidence="2" id="KW-1185">Reference proteome</keyword>
<sequence length="187" mass="20905">MEKPSIGLVAVVHGEIAELDLSCPRASGYREDHLTAARDRSMNPRLDYYSASPKAMKAMIAMEALTSSLSIEQGLLHLIKIRASQLNGCAFCTDMHSVDARRLGESDRRLYSIVVWRDSNFFNPRERAALAWTEAVTLLSESHVPDDVYAQTREQFSESELVDLTIAVTTINSWNRLAVSFRQTPSA</sequence>
<organism evidence="1 2">
    <name type="scientific">Pseudomonas synxantha</name>
    <dbReference type="NCBI Taxonomy" id="47883"/>
    <lineage>
        <taxon>Bacteria</taxon>
        <taxon>Pseudomonadati</taxon>
        <taxon>Pseudomonadota</taxon>
        <taxon>Gammaproteobacteria</taxon>
        <taxon>Pseudomonadales</taxon>
        <taxon>Pseudomonadaceae</taxon>
        <taxon>Pseudomonas</taxon>
    </lineage>
</organism>